<dbReference type="RefSeq" id="WP_089948232.1">
    <property type="nucleotide sequence ID" value="NZ_FOFR01000001.1"/>
</dbReference>
<reference evidence="3" key="1">
    <citation type="submission" date="2016-10" db="EMBL/GenBank/DDBJ databases">
        <authorList>
            <person name="Varghese N."/>
            <person name="Submissions S."/>
        </authorList>
    </citation>
    <scope>NUCLEOTIDE SEQUENCE [LARGE SCALE GENOMIC DNA]</scope>
    <source>
        <strain evidence="3">CGMCC 4.3525</strain>
    </source>
</reference>
<dbReference type="OrthoDB" id="3695527at2"/>
<feature type="signal peptide" evidence="1">
    <location>
        <begin position="1"/>
        <end position="29"/>
    </location>
</feature>
<proteinExistence type="predicted"/>
<protein>
    <recommendedName>
        <fullName evidence="4">Secreted protein</fullName>
    </recommendedName>
</protein>
<evidence type="ECO:0000256" key="1">
    <source>
        <dbReference type="SAM" id="SignalP"/>
    </source>
</evidence>
<accession>A0A1H8ZRJ6</accession>
<evidence type="ECO:0000313" key="2">
    <source>
        <dbReference type="EMBL" id="SEP66863.1"/>
    </source>
</evidence>
<keyword evidence="3" id="KW-1185">Reference proteome</keyword>
<gene>
    <name evidence="2" type="ORF">SAMN05216188_101126</name>
</gene>
<dbReference type="AlphaFoldDB" id="A0A1H8ZRJ6"/>
<name>A0A1H8ZRJ6_9PSEU</name>
<evidence type="ECO:0000313" key="3">
    <source>
        <dbReference type="Proteomes" id="UP000199352"/>
    </source>
</evidence>
<dbReference type="STRING" id="402600.SAMN05216188_101126"/>
<dbReference type="Proteomes" id="UP000199352">
    <property type="component" value="Unassembled WGS sequence"/>
</dbReference>
<evidence type="ECO:0008006" key="4">
    <source>
        <dbReference type="Google" id="ProtNLM"/>
    </source>
</evidence>
<organism evidence="2 3">
    <name type="scientific">Lentzea xinjiangensis</name>
    <dbReference type="NCBI Taxonomy" id="402600"/>
    <lineage>
        <taxon>Bacteria</taxon>
        <taxon>Bacillati</taxon>
        <taxon>Actinomycetota</taxon>
        <taxon>Actinomycetes</taxon>
        <taxon>Pseudonocardiales</taxon>
        <taxon>Pseudonocardiaceae</taxon>
        <taxon>Lentzea</taxon>
    </lineage>
</organism>
<feature type="chain" id="PRO_5011617241" description="Secreted protein" evidence="1">
    <location>
        <begin position="30"/>
        <end position="115"/>
    </location>
</feature>
<dbReference type="EMBL" id="FOFR01000001">
    <property type="protein sequence ID" value="SEP66863.1"/>
    <property type="molecule type" value="Genomic_DNA"/>
</dbReference>
<sequence>MNLRKTVAGAAVALGSATVMLGLGGIAHADTADATAHARPDFGGELGELATVGDLAKVDTADAGGKLQALNGQRPNVVALVDDVDASGSGLPVASLLGLHQRPAESASGFAHVDI</sequence>
<keyword evidence="1" id="KW-0732">Signal</keyword>